<dbReference type="HOGENOM" id="CLU_012944_0_0_1"/>
<proteinExistence type="inferred from homology"/>
<dbReference type="GO" id="GO:0006606">
    <property type="term" value="P:protein import into nucleus"/>
    <property type="evidence" value="ECO:0007669"/>
    <property type="project" value="TreeGrafter"/>
</dbReference>
<evidence type="ECO:0000256" key="7">
    <source>
        <dbReference type="RuleBase" id="RU365072"/>
    </source>
</evidence>
<gene>
    <name evidence="8" type="ORF">M408DRAFT_65183</name>
</gene>
<name>A0A0C3B3J7_SERVB</name>
<dbReference type="OrthoDB" id="3098at2759"/>
<evidence type="ECO:0000256" key="5">
    <source>
        <dbReference type="ARBA" id="ARBA00023132"/>
    </source>
</evidence>
<dbReference type="PANTHER" id="PTHR13003">
    <property type="entry name" value="NUP107-RELATED"/>
    <property type="match status" value="1"/>
</dbReference>
<keyword evidence="6 7" id="KW-0539">Nucleus</keyword>
<reference evidence="9" key="2">
    <citation type="submission" date="2015-01" db="EMBL/GenBank/DDBJ databases">
        <title>Evolutionary Origins and Diversification of the Mycorrhizal Mutualists.</title>
        <authorList>
            <consortium name="DOE Joint Genome Institute"/>
            <consortium name="Mycorrhizal Genomics Consortium"/>
            <person name="Kohler A."/>
            <person name="Kuo A."/>
            <person name="Nagy L.G."/>
            <person name="Floudas D."/>
            <person name="Copeland A."/>
            <person name="Barry K.W."/>
            <person name="Cichocki N."/>
            <person name="Veneault-Fourrey C."/>
            <person name="LaButti K."/>
            <person name="Lindquist E.A."/>
            <person name="Lipzen A."/>
            <person name="Lundell T."/>
            <person name="Morin E."/>
            <person name="Murat C."/>
            <person name="Riley R."/>
            <person name="Ohm R."/>
            <person name="Sun H."/>
            <person name="Tunlid A."/>
            <person name="Henrissat B."/>
            <person name="Grigoriev I.V."/>
            <person name="Hibbett D.S."/>
            <person name="Martin F."/>
        </authorList>
    </citation>
    <scope>NUCLEOTIDE SEQUENCE [LARGE SCALE GENOMIC DNA]</scope>
    <source>
        <strain evidence="9">MAFF 305830</strain>
    </source>
</reference>
<dbReference type="GO" id="GO:0031080">
    <property type="term" value="C:nuclear pore outer ring"/>
    <property type="evidence" value="ECO:0007669"/>
    <property type="project" value="TreeGrafter"/>
</dbReference>
<organism evidence="8 9">
    <name type="scientific">Serendipita vermifera MAFF 305830</name>
    <dbReference type="NCBI Taxonomy" id="933852"/>
    <lineage>
        <taxon>Eukaryota</taxon>
        <taxon>Fungi</taxon>
        <taxon>Dikarya</taxon>
        <taxon>Basidiomycota</taxon>
        <taxon>Agaricomycotina</taxon>
        <taxon>Agaricomycetes</taxon>
        <taxon>Sebacinales</taxon>
        <taxon>Serendipitaceae</taxon>
        <taxon>Serendipita</taxon>
    </lineage>
</organism>
<dbReference type="GO" id="GO:0031965">
    <property type="term" value="C:nuclear membrane"/>
    <property type="evidence" value="ECO:0007669"/>
    <property type="project" value="UniProtKB-SubCell"/>
</dbReference>
<evidence type="ECO:0000313" key="9">
    <source>
        <dbReference type="Proteomes" id="UP000054097"/>
    </source>
</evidence>
<keyword evidence="4 7" id="KW-0811">Translocation</keyword>
<evidence type="ECO:0000313" key="8">
    <source>
        <dbReference type="EMBL" id="KIM31400.1"/>
    </source>
</evidence>
<evidence type="ECO:0000256" key="6">
    <source>
        <dbReference type="ARBA" id="ARBA00023242"/>
    </source>
</evidence>
<dbReference type="GO" id="GO:0006406">
    <property type="term" value="P:mRNA export from nucleus"/>
    <property type="evidence" value="ECO:0007669"/>
    <property type="project" value="TreeGrafter"/>
</dbReference>
<dbReference type="GO" id="GO:0017056">
    <property type="term" value="F:structural constituent of nuclear pore"/>
    <property type="evidence" value="ECO:0007669"/>
    <property type="project" value="UniProtKB-UniRule"/>
</dbReference>
<dbReference type="Proteomes" id="UP000054097">
    <property type="component" value="Unassembled WGS sequence"/>
</dbReference>
<evidence type="ECO:0000256" key="4">
    <source>
        <dbReference type="ARBA" id="ARBA00023010"/>
    </source>
</evidence>
<dbReference type="AlphaFoldDB" id="A0A0C3B3J7"/>
<evidence type="ECO:0000256" key="1">
    <source>
        <dbReference type="ARBA" id="ARBA00022448"/>
    </source>
</evidence>
<sequence>MDTASISSNIYRDFAESVEKFQKHRGNPETLVSGQGLAANFKEICTRRATRKLPDQELTDEDRRMLKLEANTWELLQRVYDHRRKPHGEGKTAQEMLKTNPYTPTSALYRSWLSHSPRLAELSEVQKWLEATYRAPEAPILTKEYWKFTRMDLKQKKRQNQTARTGYVRTMDPDATNRTGDNGVLNADDAEEEKALLNALFHHVRAGKIEEAAVICEKAARPWRAAVLRGVYHLNWPGLEALDEPADETISKDDQWSGNRRWLLWRQTCGRAALSPALPATERALHAAISPSLVTLSALLPLCRTWEDYLWARISALIGDRIEAKLNETAGGYWNRGTLLDRLALLERLEEDVKPTVRQDTEWEAIITHQLDDLADVATDTDVTKEDFLRRSQLGIIMQKLKPLFMEVEDSFKNPRDSLPHFSIRFFAHLWLFLNMINVGEDLTQSTIIIEKYIEILQNAGERDIVALYTSFLGHAAIKKYADYLASQPLDAPRNELERALRAAASYHLDVRLVAEEAAKLSRDRAIKLFPADTRRLPDLSKTDLAGKLSEAELHMIRSLAWLRFHPLTQDMVLRQSNDDTRWLLCRGRVRAAIQLNSGLPESIITTGRSGPGQEVEYLLYSKLLALWEQFSVVEKLMGPDGRGIMEQDGQGAWRRRIEDGIEQLFTSAIDVINTSWGVDSVGQAVDGSYSDEQDEQEQARVRELRKLRKIYIPEIVIRLTRQLIKATRHSPSATTKAMALANLMADGKDKLHLDFVYGGQSRLPEYLMLVRDAVLKGMEDRSHKGEEHSSDPLVPAEVRLDLYYFFYIFH</sequence>
<dbReference type="InterPro" id="IPR007252">
    <property type="entry name" value="Nup84/Nup107"/>
</dbReference>
<reference evidence="8 9" key="1">
    <citation type="submission" date="2014-04" db="EMBL/GenBank/DDBJ databases">
        <authorList>
            <consortium name="DOE Joint Genome Institute"/>
            <person name="Kuo A."/>
            <person name="Zuccaro A."/>
            <person name="Kohler A."/>
            <person name="Nagy L.G."/>
            <person name="Floudas D."/>
            <person name="Copeland A."/>
            <person name="Barry K.W."/>
            <person name="Cichocki N."/>
            <person name="Veneault-Fourrey C."/>
            <person name="LaButti K."/>
            <person name="Lindquist E.A."/>
            <person name="Lipzen A."/>
            <person name="Lundell T."/>
            <person name="Morin E."/>
            <person name="Murat C."/>
            <person name="Sun H."/>
            <person name="Tunlid A."/>
            <person name="Henrissat B."/>
            <person name="Grigoriev I.V."/>
            <person name="Hibbett D.S."/>
            <person name="Martin F."/>
            <person name="Nordberg H.P."/>
            <person name="Cantor M.N."/>
            <person name="Hua S.X."/>
        </authorList>
    </citation>
    <scope>NUCLEOTIDE SEQUENCE [LARGE SCALE GENOMIC DNA]</scope>
    <source>
        <strain evidence="8 9">MAFF 305830</strain>
    </source>
</reference>
<keyword evidence="1 7" id="KW-0813">Transport</keyword>
<keyword evidence="5 7" id="KW-0906">Nuclear pore complex</keyword>
<accession>A0A0C3B3J7</accession>
<keyword evidence="9" id="KW-1185">Reference proteome</keyword>
<comment type="similarity">
    <text evidence="7">Belongs to the nucleoporin Nup84/Nup107 family.</text>
</comment>
<keyword evidence="7" id="KW-0472">Membrane</keyword>
<keyword evidence="2" id="KW-0509">mRNA transport</keyword>
<dbReference type="GO" id="GO:0000973">
    <property type="term" value="P:post-transcriptional tethering of RNA polymerase II gene DNA at nuclear periphery"/>
    <property type="evidence" value="ECO:0007669"/>
    <property type="project" value="TreeGrafter"/>
</dbReference>
<dbReference type="PANTHER" id="PTHR13003:SF2">
    <property type="entry name" value="NUCLEAR PORE COMPLEX PROTEIN NUP107"/>
    <property type="match status" value="1"/>
</dbReference>
<comment type="function">
    <text evidence="7">Functions as a component of the nuclear pore complex (NPC).</text>
</comment>
<dbReference type="STRING" id="933852.A0A0C3B3J7"/>
<comment type="subunit">
    <text evidence="7">Part of the nuclear pore complex (NPC).</text>
</comment>
<protein>
    <recommendedName>
        <fullName evidence="7">Nuclear pore complex protein</fullName>
    </recommendedName>
</protein>
<evidence type="ECO:0000256" key="2">
    <source>
        <dbReference type="ARBA" id="ARBA00022816"/>
    </source>
</evidence>
<keyword evidence="3" id="KW-0653">Protein transport</keyword>
<evidence type="ECO:0000256" key="3">
    <source>
        <dbReference type="ARBA" id="ARBA00022927"/>
    </source>
</evidence>
<dbReference type="Pfam" id="PF04121">
    <property type="entry name" value="Nup84_Nup100"/>
    <property type="match status" value="1"/>
</dbReference>
<dbReference type="Gene3D" id="1.20.190.50">
    <property type="match status" value="1"/>
</dbReference>
<dbReference type="Gene3D" id="1.10.3450.20">
    <property type="match status" value="1"/>
</dbReference>
<comment type="subcellular location">
    <subcellularLocation>
        <location evidence="7">Nucleus</location>
        <location evidence="7">Nuclear pore complex</location>
    </subcellularLocation>
    <subcellularLocation>
        <location evidence="7">Nucleus membrane</location>
    </subcellularLocation>
</comment>
<dbReference type="EMBL" id="KN824282">
    <property type="protein sequence ID" value="KIM31400.1"/>
    <property type="molecule type" value="Genomic_DNA"/>
</dbReference>